<proteinExistence type="predicted"/>
<dbReference type="RefSeq" id="WP_184610593.1">
    <property type="nucleotide sequence ID" value="NZ_BOOS01000028.1"/>
</dbReference>
<name>A0A7W8Z399_9ACTN</name>
<organism evidence="1 2">
    <name type="scientific">Sphaerisporangium krabiense</name>
    <dbReference type="NCBI Taxonomy" id="763782"/>
    <lineage>
        <taxon>Bacteria</taxon>
        <taxon>Bacillati</taxon>
        <taxon>Actinomycetota</taxon>
        <taxon>Actinomycetes</taxon>
        <taxon>Streptosporangiales</taxon>
        <taxon>Streptosporangiaceae</taxon>
        <taxon>Sphaerisporangium</taxon>
    </lineage>
</organism>
<protein>
    <submittedName>
        <fullName evidence="1">Uncharacterized protein</fullName>
    </submittedName>
</protein>
<accession>A0A7W8Z399</accession>
<comment type="caution">
    <text evidence="1">The sequence shown here is derived from an EMBL/GenBank/DDBJ whole genome shotgun (WGS) entry which is preliminary data.</text>
</comment>
<evidence type="ECO:0000313" key="1">
    <source>
        <dbReference type="EMBL" id="MBB5626567.1"/>
    </source>
</evidence>
<dbReference type="AlphaFoldDB" id="A0A7W8Z399"/>
<reference evidence="1 2" key="1">
    <citation type="submission" date="2020-08" db="EMBL/GenBank/DDBJ databases">
        <title>Sequencing the genomes of 1000 actinobacteria strains.</title>
        <authorList>
            <person name="Klenk H.-P."/>
        </authorList>
    </citation>
    <scope>NUCLEOTIDE SEQUENCE [LARGE SCALE GENOMIC DNA]</scope>
    <source>
        <strain evidence="1 2">DSM 45790</strain>
    </source>
</reference>
<dbReference type="Proteomes" id="UP000588112">
    <property type="component" value="Unassembled WGS sequence"/>
</dbReference>
<gene>
    <name evidence="1" type="ORF">BJ981_002266</name>
</gene>
<evidence type="ECO:0000313" key="2">
    <source>
        <dbReference type="Proteomes" id="UP000588112"/>
    </source>
</evidence>
<dbReference type="EMBL" id="JACHBR010000001">
    <property type="protein sequence ID" value="MBB5626567.1"/>
    <property type="molecule type" value="Genomic_DNA"/>
</dbReference>
<keyword evidence="2" id="KW-1185">Reference proteome</keyword>
<sequence>MGRPVNGPWQTTTLHVDGRGRSACFTYPHRTPVFEVAAGNTVMKVTLHANRIDDASVTFARELANQARTFAEEVERLHQGLTMRQIRLHQAQGGTA</sequence>